<dbReference type="PANTHER" id="PTHR32268">
    <property type="entry name" value="HOMOSERINE O-ACETYLTRANSFERASE"/>
    <property type="match status" value="1"/>
</dbReference>
<name>A0A2S6IPR4_9FLAO</name>
<evidence type="ECO:0000313" key="3">
    <source>
        <dbReference type="EMBL" id="PPK96247.1"/>
    </source>
</evidence>
<dbReference type="PANTHER" id="PTHR32268:SF11">
    <property type="entry name" value="HOMOSERINE O-ACETYLTRANSFERASE"/>
    <property type="match status" value="1"/>
</dbReference>
<accession>A0A2S6IPR4</accession>
<dbReference type="Gene3D" id="3.40.50.1820">
    <property type="entry name" value="alpha/beta hydrolase"/>
    <property type="match status" value="1"/>
</dbReference>
<dbReference type="InterPro" id="IPR000073">
    <property type="entry name" value="AB_hydrolase_1"/>
</dbReference>
<dbReference type="OrthoDB" id="9800754at2"/>
<dbReference type="GO" id="GO:0009086">
    <property type="term" value="P:methionine biosynthetic process"/>
    <property type="evidence" value="ECO:0007669"/>
    <property type="project" value="TreeGrafter"/>
</dbReference>
<protein>
    <submittedName>
        <fullName evidence="3">Homoserine O-acetyltransferase</fullName>
    </submittedName>
</protein>
<dbReference type="SUPFAM" id="SSF53474">
    <property type="entry name" value="alpha/beta-Hydrolases"/>
    <property type="match status" value="1"/>
</dbReference>
<organism evidence="3 4">
    <name type="scientific">Nonlabens xylanidelens</name>
    <dbReference type="NCBI Taxonomy" id="191564"/>
    <lineage>
        <taxon>Bacteria</taxon>
        <taxon>Pseudomonadati</taxon>
        <taxon>Bacteroidota</taxon>
        <taxon>Flavobacteriia</taxon>
        <taxon>Flavobacteriales</taxon>
        <taxon>Flavobacteriaceae</taxon>
        <taxon>Nonlabens</taxon>
    </lineage>
</organism>
<sequence length="336" mass="37896">MAHKLKYIELPDFKLRSGKVQDISVSYQIFGRALHTAPIILVNHALTGNSSVTQWWKELVGDGRVIDTTQFTIIAFDIPGNGYDGNIDHLIFNYQDWTLYDVGSAFAKALHILNISFIDLGIGGSIGGTILWEMLAQQPELFGTIVPIAADWKATDWIIACCHIQENILATSTKPVELARQHAMTFYRTPIGLNSKFGNVKEENSFKVQKWLDYHGVELKKRFSLPAYRLLNRLLSSAQASTDNQIAPTIAASQTAIELVAIDSDGLFIAHEDRKTYHLLKRDRDINYHEITSIHGHDAFLIEHDQVQEILCQIIESRLPKTSKSICNKIRLLETI</sequence>
<dbReference type="EMBL" id="PTJE01000001">
    <property type="protein sequence ID" value="PPK96247.1"/>
    <property type="molecule type" value="Genomic_DNA"/>
</dbReference>
<evidence type="ECO:0000259" key="2">
    <source>
        <dbReference type="Pfam" id="PF00561"/>
    </source>
</evidence>
<dbReference type="InterPro" id="IPR029058">
    <property type="entry name" value="AB_hydrolase_fold"/>
</dbReference>
<dbReference type="InterPro" id="IPR008220">
    <property type="entry name" value="HAT_MetX-like"/>
</dbReference>
<dbReference type="Pfam" id="PF00561">
    <property type="entry name" value="Abhydrolase_1"/>
    <property type="match status" value="1"/>
</dbReference>
<comment type="caution">
    <text evidence="3">The sequence shown here is derived from an EMBL/GenBank/DDBJ whole genome shotgun (WGS) entry which is preliminary data.</text>
</comment>
<keyword evidence="1 3" id="KW-0808">Transferase</keyword>
<proteinExistence type="predicted"/>
<evidence type="ECO:0000313" key="4">
    <source>
        <dbReference type="Proteomes" id="UP000239002"/>
    </source>
</evidence>
<evidence type="ECO:0000256" key="1">
    <source>
        <dbReference type="ARBA" id="ARBA00022679"/>
    </source>
</evidence>
<dbReference type="RefSeq" id="WP_104513825.1">
    <property type="nucleotide sequence ID" value="NZ_MQVW01000022.1"/>
</dbReference>
<gene>
    <name evidence="3" type="ORF">LY01_00061</name>
</gene>
<dbReference type="GO" id="GO:0009092">
    <property type="term" value="P:homoserine metabolic process"/>
    <property type="evidence" value="ECO:0007669"/>
    <property type="project" value="TreeGrafter"/>
</dbReference>
<dbReference type="AlphaFoldDB" id="A0A2S6IPR4"/>
<dbReference type="Proteomes" id="UP000239002">
    <property type="component" value="Unassembled WGS sequence"/>
</dbReference>
<keyword evidence="4" id="KW-1185">Reference proteome</keyword>
<feature type="domain" description="AB hydrolase-1" evidence="2">
    <location>
        <begin position="38"/>
        <end position="150"/>
    </location>
</feature>
<dbReference type="GO" id="GO:0004414">
    <property type="term" value="F:homoserine O-acetyltransferase activity"/>
    <property type="evidence" value="ECO:0007669"/>
    <property type="project" value="TreeGrafter"/>
</dbReference>
<reference evidence="3 4" key="1">
    <citation type="submission" date="2018-02" db="EMBL/GenBank/DDBJ databases">
        <title>Genomic Encyclopedia of Archaeal and Bacterial Type Strains, Phase II (KMG-II): from individual species to whole genera.</title>
        <authorList>
            <person name="Goeker M."/>
        </authorList>
    </citation>
    <scope>NUCLEOTIDE SEQUENCE [LARGE SCALE GENOMIC DNA]</scope>
    <source>
        <strain evidence="3 4">DSM 16809</strain>
    </source>
</reference>